<dbReference type="InterPro" id="IPR036259">
    <property type="entry name" value="MFS_trans_sf"/>
</dbReference>
<evidence type="ECO:0000256" key="5">
    <source>
        <dbReference type="ARBA" id="ARBA00022989"/>
    </source>
</evidence>
<dbReference type="Gene3D" id="1.20.1250.20">
    <property type="entry name" value="MFS general substrate transporter like domains"/>
    <property type="match status" value="1"/>
</dbReference>
<evidence type="ECO:0000256" key="1">
    <source>
        <dbReference type="ARBA" id="ARBA00004651"/>
    </source>
</evidence>
<keyword evidence="5 7" id="KW-1133">Transmembrane helix</keyword>
<dbReference type="PANTHER" id="PTHR23517">
    <property type="entry name" value="RESISTANCE PROTEIN MDTM, PUTATIVE-RELATED-RELATED"/>
    <property type="match status" value="1"/>
</dbReference>
<keyword evidence="6 7" id="KW-0472">Membrane</keyword>
<feature type="transmembrane region" description="Helical" evidence="7">
    <location>
        <begin position="59"/>
        <end position="81"/>
    </location>
</feature>
<dbReference type="Proteomes" id="UP000319514">
    <property type="component" value="Unassembled WGS sequence"/>
</dbReference>
<feature type="transmembrane region" description="Helical" evidence="7">
    <location>
        <begin position="426"/>
        <end position="446"/>
    </location>
</feature>
<feature type="transmembrane region" description="Helical" evidence="7">
    <location>
        <begin position="358"/>
        <end position="377"/>
    </location>
</feature>
<evidence type="ECO:0000256" key="4">
    <source>
        <dbReference type="ARBA" id="ARBA00022692"/>
    </source>
</evidence>
<evidence type="ECO:0000256" key="7">
    <source>
        <dbReference type="SAM" id="Phobius"/>
    </source>
</evidence>
<comment type="caution">
    <text evidence="9">The sequence shown here is derived from an EMBL/GenBank/DDBJ whole genome shotgun (WGS) entry which is preliminary data.</text>
</comment>
<organism evidence="9 10">
    <name type="scientific">Oryzihumus leptocrescens</name>
    <dbReference type="NCBI Taxonomy" id="297536"/>
    <lineage>
        <taxon>Bacteria</taxon>
        <taxon>Bacillati</taxon>
        <taxon>Actinomycetota</taxon>
        <taxon>Actinomycetes</taxon>
        <taxon>Micrococcales</taxon>
        <taxon>Intrasporangiaceae</taxon>
        <taxon>Oryzihumus</taxon>
    </lineage>
</organism>
<feature type="transmembrane region" description="Helical" evidence="7">
    <location>
        <begin position="333"/>
        <end position="352"/>
    </location>
</feature>
<feature type="transmembrane region" description="Helical" evidence="7">
    <location>
        <begin position="181"/>
        <end position="203"/>
    </location>
</feature>
<dbReference type="PROSITE" id="PS50850">
    <property type="entry name" value="MFS"/>
    <property type="match status" value="1"/>
</dbReference>
<dbReference type="GO" id="GO:0022857">
    <property type="term" value="F:transmembrane transporter activity"/>
    <property type="evidence" value="ECO:0007669"/>
    <property type="project" value="InterPro"/>
</dbReference>
<dbReference type="PANTHER" id="PTHR23517:SF2">
    <property type="entry name" value="MULTIDRUG RESISTANCE PROTEIN MDTH"/>
    <property type="match status" value="1"/>
</dbReference>
<proteinExistence type="predicted"/>
<keyword evidence="4 7" id="KW-0812">Transmembrane</keyword>
<dbReference type="GO" id="GO:0005886">
    <property type="term" value="C:plasma membrane"/>
    <property type="evidence" value="ECO:0007669"/>
    <property type="project" value="UniProtKB-SubCell"/>
</dbReference>
<evidence type="ECO:0000313" key="9">
    <source>
        <dbReference type="EMBL" id="TQL58864.1"/>
    </source>
</evidence>
<feature type="transmembrane region" description="Helical" evidence="7">
    <location>
        <begin position="264"/>
        <end position="282"/>
    </location>
</feature>
<feature type="transmembrane region" description="Helical" evidence="7">
    <location>
        <begin position="93"/>
        <end position="114"/>
    </location>
</feature>
<evidence type="ECO:0000256" key="6">
    <source>
        <dbReference type="ARBA" id="ARBA00023136"/>
    </source>
</evidence>
<protein>
    <submittedName>
        <fullName evidence="9">Putative MFS family arabinose efflux permease</fullName>
    </submittedName>
</protein>
<accession>A0A542ZEV6</accession>
<feature type="transmembrane region" description="Helical" evidence="7">
    <location>
        <begin position="134"/>
        <end position="161"/>
    </location>
</feature>
<evidence type="ECO:0000256" key="3">
    <source>
        <dbReference type="ARBA" id="ARBA00022475"/>
    </source>
</evidence>
<name>A0A542ZEV6_9MICO</name>
<feature type="transmembrane region" description="Helical" evidence="7">
    <location>
        <begin position="209"/>
        <end position="230"/>
    </location>
</feature>
<evidence type="ECO:0000313" key="10">
    <source>
        <dbReference type="Proteomes" id="UP000319514"/>
    </source>
</evidence>
<evidence type="ECO:0000259" key="8">
    <source>
        <dbReference type="PROSITE" id="PS50850"/>
    </source>
</evidence>
<dbReference type="Pfam" id="PF07690">
    <property type="entry name" value="MFS_1"/>
    <property type="match status" value="1"/>
</dbReference>
<dbReference type="AlphaFoldDB" id="A0A542ZEV6"/>
<feature type="transmembrane region" description="Helical" evidence="7">
    <location>
        <begin position="302"/>
        <end position="321"/>
    </location>
</feature>
<dbReference type="InterPro" id="IPR050171">
    <property type="entry name" value="MFS_Transporters"/>
</dbReference>
<feature type="domain" description="Major facilitator superfamily (MFS) profile" evidence="8">
    <location>
        <begin position="1"/>
        <end position="449"/>
    </location>
</feature>
<comment type="subcellular location">
    <subcellularLocation>
        <location evidence="1">Cell membrane</location>
        <topology evidence="1">Multi-pass membrane protein</topology>
    </subcellularLocation>
</comment>
<dbReference type="SUPFAM" id="SSF103473">
    <property type="entry name" value="MFS general substrate transporter"/>
    <property type="match status" value="1"/>
</dbReference>
<dbReference type="InterPro" id="IPR020846">
    <property type="entry name" value="MFS_dom"/>
</dbReference>
<keyword evidence="10" id="KW-1185">Reference proteome</keyword>
<sequence>MADWRTLRSTKVIRTRWPPKIGFDLSVTAKTMWAVTTAAQPRPSLASFWHDLPREGKLMLSTVAIETLGTGLVLPFGVIYAHEVRHFSLETTGVLLAIPAFVGMAIVGPAGSLIDRLGASRVILPAMVAQMLGNVLLAFATTPAIAAVALTLLGAAGGIFWPGFNAMIASVVPSGIRQRYFGINFTLVNLGIGIGGLISGSIVDVHRPGTFMAIYLGNAVTFLAPFTMLLGPLRHVTGKVEHQPDEDGAAPATTSYLTLLRDRALRPVILLTFLSAFVGYAQMEAGFTAFARVVGEVTPRTIGAAFAVNTATIVVLQLFVLQRIEGRRRTRVVLALCAIWGLSWISLGLAGLVPGTAAATALVIGCAGIFALGETLLQPTIPVITNDLSPDHLRGRYNAIMSAAFQGAAIIGPAVAGVMIGARLDLAFIAMLVGGCAVMAVLAMAVERRIPAHANGVAAEAPEPATATDPMPAAVPLVSAEG</sequence>
<evidence type="ECO:0000256" key="2">
    <source>
        <dbReference type="ARBA" id="ARBA00022448"/>
    </source>
</evidence>
<keyword evidence="3" id="KW-1003">Cell membrane</keyword>
<gene>
    <name evidence="9" type="ORF">FB474_0203</name>
</gene>
<reference evidence="9 10" key="1">
    <citation type="submission" date="2019-06" db="EMBL/GenBank/DDBJ databases">
        <title>Sequencing the genomes of 1000 actinobacteria strains.</title>
        <authorList>
            <person name="Klenk H.-P."/>
        </authorList>
    </citation>
    <scope>NUCLEOTIDE SEQUENCE [LARGE SCALE GENOMIC DNA]</scope>
    <source>
        <strain evidence="9 10">DSM 18082</strain>
    </source>
</reference>
<dbReference type="InterPro" id="IPR011701">
    <property type="entry name" value="MFS"/>
</dbReference>
<dbReference type="EMBL" id="VFOQ01000001">
    <property type="protein sequence ID" value="TQL58864.1"/>
    <property type="molecule type" value="Genomic_DNA"/>
</dbReference>
<keyword evidence="2" id="KW-0813">Transport</keyword>
<feature type="transmembrane region" description="Helical" evidence="7">
    <location>
        <begin position="397"/>
        <end position="420"/>
    </location>
</feature>